<dbReference type="PROSITE" id="PS51257">
    <property type="entry name" value="PROKAR_LIPOPROTEIN"/>
    <property type="match status" value="1"/>
</dbReference>
<dbReference type="EMBL" id="FVZE01000002">
    <property type="protein sequence ID" value="SLJ93024.1"/>
    <property type="molecule type" value="Genomic_DNA"/>
</dbReference>
<feature type="compositionally biased region" description="Low complexity" evidence="1">
    <location>
        <begin position="42"/>
        <end position="56"/>
    </location>
</feature>
<name>A0A1U6HB71_9SPHN</name>
<dbReference type="STRING" id="428990.SAMN06295987_10238"/>
<evidence type="ECO:0000313" key="2">
    <source>
        <dbReference type="EMBL" id="SLJ93024.1"/>
    </source>
</evidence>
<dbReference type="AlphaFoldDB" id="A0A1U6HB71"/>
<evidence type="ECO:0000313" key="3">
    <source>
        <dbReference type="Proteomes" id="UP000190989"/>
    </source>
</evidence>
<feature type="region of interest" description="Disordered" evidence="1">
    <location>
        <begin position="42"/>
        <end position="69"/>
    </location>
</feature>
<gene>
    <name evidence="2" type="ORF">SAMN06295987_10238</name>
</gene>
<proteinExistence type="predicted"/>
<dbReference type="Proteomes" id="UP000190989">
    <property type="component" value="Unassembled WGS sequence"/>
</dbReference>
<keyword evidence="3" id="KW-1185">Reference proteome</keyword>
<reference evidence="3" key="1">
    <citation type="submission" date="2017-02" db="EMBL/GenBank/DDBJ databases">
        <authorList>
            <person name="Varghese N."/>
            <person name="Submissions S."/>
        </authorList>
    </citation>
    <scope>NUCLEOTIDE SEQUENCE [LARGE SCALE GENOMIC DNA]</scope>
    <source>
        <strain evidence="3">SM117</strain>
    </source>
</reference>
<evidence type="ECO:0000256" key="1">
    <source>
        <dbReference type="SAM" id="MobiDB-lite"/>
    </source>
</evidence>
<sequence>MRRPAMIMTSSGASLHRLRGPIAACCLAMLLAACGTSPGGVSSASGSGGASRVPAVRQPTRTSPRDPKFLNLPGLEGVIGASQKQLVRQFGSPRLDVWEGDARKLQFTGTACVLDIYLYPTSSSREPVATYLDARRASDGQDVDRAACVAALRQP</sequence>
<organism evidence="2 3">
    <name type="scientific">Novosphingobium mathurense</name>
    <dbReference type="NCBI Taxonomy" id="428990"/>
    <lineage>
        <taxon>Bacteria</taxon>
        <taxon>Pseudomonadati</taxon>
        <taxon>Pseudomonadota</taxon>
        <taxon>Alphaproteobacteria</taxon>
        <taxon>Sphingomonadales</taxon>
        <taxon>Sphingomonadaceae</taxon>
        <taxon>Novosphingobium</taxon>
    </lineage>
</organism>
<protein>
    <submittedName>
        <fullName evidence="2">Uncharacterized protein</fullName>
    </submittedName>
</protein>
<accession>A0A1U6HB71</accession>